<evidence type="ECO:0000313" key="2">
    <source>
        <dbReference type="EMBL" id="PTB35846.1"/>
    </source>
</evidence>
<sequence>MSEPNLSGSPPSARVRLRDLVPGIQVGAWPTGPKNGITDVPGVLVHTKSIHTPDGAVNTGLTTILPRKDWFHNACHAGIFRYNGSGELTGSHWIEETGLLHSPIVLTNSFAVGNCNTGIYQYAIEEYSGADGSVDWFLMPVVGETYDGYLNDLTKFVVTPQHVVDGIKAASADPVLEGNTGGGTGMMCQGFKGGTGTSSRVVPGFDSKGNEKSYTIAALVQANYGRMPPLKITGVPVGRILAAEALKSKEAAKAKAEYDAAKDTKDGSIIIVLATDAPLSAIQLQRLAKRATGGLSRVGGYGHNPSGDIFIAFSTGNKIPVQTVGSNHRSVDPFKANTLVTESIDDTTINALLEAAADSTEEAIYNTLCMAESITGFKGNHVDALPLDKVKSILERHIALEQAIQAEM</sequence>
<reference evidence="2 3" key="1">
    <citation type="submission" date="2016-07" db="EMBL/GenBank/DDBJ databases">
        <title>Multiple horizontal gene transfer events from other fungi enriched the ability of initially mycotrophic Trichoderma (Ascomycota) to feed on dead plant biomass.</title>
        <authorList>
            <consortium name="DOE Joint Genome Institute"/>
            <person name="Aerts A."/>
            <person name="Atanasova L."/>
            <person name="Chenthamara K."/>
            <person name="Zhang J."/>
            <person name="Grujic M."/>
            <person name="Henrissat B."/>
            <person name="Kuo A."/>
            <person name="Salamov A."/>
            <person name="Lipzen A."/>
            <person name="Labutti K."/>
            <person name="Barry K."/>
            <person name="Miao Y."/>
            <person name="Rahimi M.J."/>
            <person name="Shen Q."/>
            <person name="Grigoriev I.V."/>
            <person name="Kubicek C.P."/>
            <person name="Druzhinina I.S."/>
        </authorList>
    </citation>
    <scope>NUCLEOTIDE SEQUENCE [LARGE SCALE GENOMIC DNA]</scope>
    <source>
        <strain evidence="2 3">CBS 433.97</strain>
    </source>
</reference>
<dbReference type="PANTHER" id="PTHR36512:SF3">
    <property type="entry name" value="BLR5678 PROTEIN"/>
    <property type="match status" value="1"/>
</dbReference>
<dbReference type="GO" id="GO:0004177">
    <property type="term" value="F:aminopeptidase activity"/>
    <property type="evidence" value="ECO:0007669"/>
    <property type="project" value="TreeGrafter"/>
</dbReference>
<dbReference type="Pfam" id="PF03576">
    <property type="entry name" value="Peptidase_S58"/>
    <property type="match status" value="1"/>
</dbReference>
<evidence type="ECO:0000313" key="3">
    <source>
        <dbReference type="Proteomes" id="UP000240493"/>
    </source>
</evidence>
<dbReference type="InterPro" id="IPR016117">
    <property type="entry name" value="ArgJ-like_dom_sf"/>
</dbReference>
<dbReference type="STRING" id="1042311.A0A2T3YTL5"/>
<dbReference type="EMBL" id="KZ679273">
    <property type="protein sequence ID" value="PTB35846.1"/>
    <property type="molecule type" value="Genomic_DNA"/>
</dbReference>
<dbReference type="Proteomes" id="UP000240493">
    <property type="component" value="Unassembled WGS sequence"/>
</dbReference>
<organism evidence="2 3">
    <name type="scientific">Trichoderma asperellum (strain ATCC 204424 / CBS 433.97 / NBRC 101777)</name>
    <dbReference type="NCBI Taxonomy" id="1042311"/>
    <lineage>
        <taxon>Eukaryota</taxon>
        <taxon>Fungi</taxon>
        <taxon>Dikarya</taxon>
        <taxon>Ascomycota</taxon>
        <taxon>Pezizomycotina</taxon>
        <taxon>Sordariomycetes</taxon>
        <taxon>Hypocreomycetidae</taxon>
        <taxon>Hypocreales</taxon>
        <taxon>Hypocreaceae</taxon>
        <taxon>Trichoderma</taxon>
    </lineage>
</organism>
<dbReference type="FunFam" id="3.60.70.12:FF:000004">
    <property type="entry name" value="Beta-peptidyl aminopeptidase BapA"/>
    <property type="match status" value="1"/>
</dbReference>
<gene>
    <name evidence="2" type="ORF">M441DRAFT_62572</name>
</gene>
<proteinExistence type="inferred from homology"/>
<dbReference type="InterPro" id="IPR005321">
    <property type="entry name" value="Peptidase_S58_DmpA"/>
</dbReference>
<keyword evidence="3" id="KW-1185">Reference proteome</keyword>
<evidence type="ECO:0008006" key="4">
    <source>
        <dbReference type="Google" id="ProtNLM"/>
    </source>
</evidence>
<evidence type="ECO:0000256" key="1">
    <source>
        <dbReference type="ARBA" id="ARBA00007068"/>
    </source>
</evidence>
<dbReference type="AlphaFoldDB" id="A0A2T3YTL5"/>
<dbReference type="OrthoDB" id="2107894at2759"/>
<dbReference type="SUPFAM" id="SSF56266">
    <property type="entry name" value="DmpA/ArgJ-like"/>
    <property type="match status" value="1"/>
</dbReference>
<comment type="similarity">
    <text evidence="1">Belongs to the peptidase S58 family.</text>
</comment>
<dbReference type="Gene3D" id="3.60.70.12">
    <property type="entry name" value="L-amino peptidase D-ALA esterase/amidase"/>
    <property type="match status" value="1"/>
</dbReference>
<accession>A0A2T3YTL5</accession>
<name>A0A2T3YTL5_TRIA4</name>
<protein>
    <recommendedName>
        <fullName evidence="4">Peptidase S58 DmpA</fullName>
    </recommendedName>
</protein>
<dbReference type="PANTHER" id="PTHR36512">
    <property type="entry name" value="D-AMINOPEPTIDASE"/>
    <property type="match status" value="1"/>
</dbReference>